<dbReference type="SUPFAM" id="SSF52833">
    <property type="entry name" value="Thioredoxin-like"/>
    <property type="match status" value="1"/>
</dbReference>
<dbReference type="CDD" id="cd02968">
    <property type="entry name" value="SCO"/>
    <property type="match status" value="1"/>
</dbReference>
<dbReference type="OrthoDB" id="9790194at2"/>
<feature type="domain" description="Thioredoxin" evidence="5">
    <location>
        <begin position="34"/>
        <end position="203"/>
    </location>
</feature>
<dbReference type="InterPro" id="IPR003782">
    <property type="entry name" value="SCO1/SenC"/>
</dbReference>
<dbReference type="PANTHER" id="PTHR12151:SF25">
    <property type="entry name" value="LINALOOL DEHYDRATASE_ISOMERASE DOMAIN-CONTAINING PROTEIN"/>
    <property type="match status" value="1"/>
</dbReference>
<keyword evidence="2 3" id="KW-0186">Copper</keyword>
<dbReference type="Proteomes" id="UP000199527">
    <property type="component" value="Unassembled WGS sequence"/>
</dbReference>
<reference evidence="7" key="1">
    <citation type="submission" date="2016-10" db="EMBL/GenBank/DDBJ databases">
        <authorList>
            <person name="Varghese N."/>
            <person name="Submissions S."/>
        </authorList>
    </citation>
    <scope>NUCLEOTIDE SEQUENCE [LARGE SCALE GENOMIC DNA]</scope>
    <source>
        <strain evidence="7">DSM 23317</strain>
    </source>
</reference>
<dbReference type="AlphaFoldDB" id="A0A1G8ZK91"/>
<dbReference type="PANTHER" id="PTHR12151">
    <property type="entry name" value="ELECTRON TRANSPORT PROTIN SCO1/SENC FAMILY MEMBER"/>
    <property type="match status" value="1"/>
</dbReference>
<keyword evidence="4" id="KW-1015">Disulfide bond</keyword>
<accession>A0A1G8ZK91</accession>
<dbReference type="EMBL" id="FNEM01000020">
    <property type="protein sequence ID" value="SDK15539.1"/>
    <property type="molecule type" value="Genomic_DNA"/>
</dbReference>
<dbReference type="PROSITE" id="PS51352">
    <property type="entry name" value="THIOREDOXIN_2"/>
    <property type="match status" value="1"/>
</dbReference>
<gene>
    <name evidence="6" type="ORF">SAMN04488540_12038</name>
</gene>
<dbReference type="GO" id="GO:0046872">
    <property type="term" value="F:metal ion binding"/>
    <property type="evidence" value="ECO:0007669"/>
    <property type="project" value="UniProtKB-KW"/>
</dbReference>
<dbReference type="InterPro" id="IPR013766">
    <property type="entry name" value="Thioredoxin_domain"/>
</dbReference>
<keyword evidence="3" id="KW-0479">Metal-binding</keyword>
<sequence>MRWLYGGVAAVALLAGLFLAWSGQQPPRVSALWLPEPRELVAFELTDDLGQPYGNDSLRGHWTLLFMGFTSCPDVCPSTMARLASAYPPLAQQLNLQVVLMSVDPQRDSSDRLHQYVGYFNPAFRAVTGEHSQLFALSRSLGLMYAMVDSDGADGYSVDHSADIVLINPQGQLEAIFRPQGGVGALRLVSMAHLKADLPAIARFRS</sequence>
<comment type="similarity">
    <text evidence="1">Belongs to the SCO1/2 family.</text>
</comment>
<name>A0A1G8ZK91_9GAMM</name>
<evidence type="ECO:0000256" key="3">
    <source>
        <dbReference type="PIRSR" id="PIRSR603782-1"/>
    </source>
</evidence>
<proteinExistence type="inferred from homology"/>
<dbReference type="RefSeq" id="WP_090367788.1">
    <property type="nucleotide sequence ID" value="NZ_FNEM01000020.1"/>
</dbReference>
<feature type="binding site" evidence="3">
    <location>
        <position position="160"/>
    </location>
    <ligand>
        <name>Cu cation</name>
        <dbReference type="ChEBI" id="CHEBI:23378"/>
    </ligand>
</feature>
<evidence type="ECO:0000256" key="4">
    <source>
        <dbReference type="PIRSR" id="PIRSR603782-2"/>
    </source>
</evidence>
<dbReference type="Gene3D" id="3.40.30.10">
    <property type="entry name" value="Glutaredoxin"/>
    <property type="match status" value="1"/>
</dbReference>
<evidence type="ECO:0000259" key="5">
    <source>
        <dbReference type="PROSITE" id="PS51352"/>
    </source>
</evidence>
<dbReference type="Pfam" id="PF02630">
    <property type="entry name" value="SCO1-SenC"/>
    <property type="match status" value="1"/>
</dbReference>
<evidence type="ECO:0000313" key="7">
    <source>
        <dbReference type="Proteomes" id="UP000199527"/>
    </source>
</evidence>
<evidence type="ECO:0000256" key="2">
    <source>
        <dbReference type="ARBA" id="ARBA00023008"/>
    </source>
</evidence>
<feature type="disulfide bond" description="Redox-active" evidence="4">
    <location>
        <begin position="72"/>
        <end position="76"/>
    </location>
</feature>
<evidence type="ECO:0000313" key="6">
    <source>
        <dbReference type="EMBL" id="SDK15539.1"/>
    </source>
</evidence>
<dbReference type="InterPro" id="IPR036249">
    <property type="entry name" value="Thioredoxin-like_sf"/>
</dbReference>
<organism evidence="6 7">
    <name type="scientific">Ferrimonas sediminum</name>
    <dbReference type="NCBI Taxonomy" id="718193"/>
    <lineage>
        <taxon>Bacteria</taxon>
        <taxon>Pseudomonadati</taxon>
        <taxon>Pseudomonadota</taxon>
        <taxon>Gammaproteobacteria</taxon>
        <taxon>Alteromonadales</taxon>
        <taxon>Ferrimonadaceae</taxon>
        <taxon>Ferrimonas</taxon>
    </lineage>
</organism>
<protein>
    <submittedName>
        <fullName evidence="6">Protein SCO1/2</fullName>
    </submittedName>
</protein>
<keyword evidence="7" id="KW-1185">Reference proteome</keyword>
<feature type="binding site" evidence="3">
    <location>
        <position position="76"/>
    </location>
    <ligand>
        <name>Cu cation</name>
        <dbReference type="ChEBI" id="CHEBI:23378"/>
    </ligand>
</feature>
<feature type="binding site" evidence="3">
    <location>
        <position position="72"/>
    </location>
    <ligand>
        <name>Cu cation</name>
        <dbReference type="ChEBI" id="CHEBI:23378"/>
    </ligand>
</feature>
<evidence type="ECO:0000256" key="1">
    <source>
        <dbReference type="ARBA" id="ARBA00010996"/>
    </source>
</evidence>